<dbReference type="AlphaFoldDB" id="A0A0H3AYP9"/>
<reference evidence="2" key="1">
    <citation type="submission" date="2008-02" db="EMBL/GenBank/DDBJ databases">
        <title>Complete sequence of Yersinia pseudotuberculosis YPIII.</title>
        <authorList>
            <consortium name="US DOE Joint Genome Institute"/>
            <person name="Challacombe J.F."/>
            <person name="Bruce D."/>
            <person name="Detter J.C."/>
            <person name="Green L."/>
            <person name="Land M."/>
            <person name="Munk C."/>
            <person name="Lindler L.E."/>
            <person name="Nikolich M.P."/>
            <person name="Brettin T."/>
        </authorList>
    </citation>
    <scope>NUCLEOTIDE SEQUENCE</scope>
    <source>
        <strain evidence="2">YPIII</strain>
    </source>
</reference>
<accession>A0A0H3AYP9</accession>
<dbReference type="KEGG" id="ypy:YPK_0063"/>
<protein>
    <recommendedName>
        <fullName evidence="1">RiboL-PSP-HEPN domain-containing protein</fullName>
    </recommendedName>
</protein>
<sequence length="256" mass="30186">MAKLTVESFVELINEDLLWRKKEISDLLFLHNNENSLLILKSAILLMYSHWEGYVKNIAKQYIILISDLDLELNKLGFNFEAIDIKGDIRECFKSSDSLNLINEINFLKKIYDNNRKVFKISSQFKNEKDKSIINTKDNLNIQVFQSFLKIIGLYEFKSLQTRIAYIDEKLLNNRNIISHGSKIHPSSNNFLIDILEVKKMRDFIILIMEYLRDELIYFSEEKLFLHSNSNKIISRSDDINLKLEKAIKEIYPHSV</sequence>
<dbReference type="PATRIC" id="fig|502800.11.peg.664"/>
<evidence type="ECO:0000259" key="1">
    <source>
        <dbReference type="Pfam" id="PF18735"/>
    </source>
</evidence>
<proteinExistence type="predicted"/>
<dbReference type="EMBL" id="CP000950">
    <property type="protein sequence ID" value="ACA66377.1"/>
    <property type="molecule type" value="Genomic_DNA"/>
</dbReference>
<dbReference type="RefSeq" id="WP_012303341.1">
    <property type="nucleotide sequence ID" value="NZ_CP009792.1"/>
</dbReference>
<gene>
    <name evidence="2" type="ordered locus">YPK_0063</name>
</gene>
<feature type="domain" description="RiboL-PSP-HEPN" evidence="1">
    <location>
        <begin position="15"/>
        <end position="216"/>
    </location>
</feature>
<organism evidence="2">
    <name type="scientific">Yersinia pseudotuberculosis serotype O:3 (strain YPIII)</name>
    <dbReference type="NCBI Taxonomy" id="502800"/>
    <lineage>
        <taxon>Bacteria</taxon>
        <taxon>Pseudomonadati</taxon>
        <taxon>Pseudomonadota</taxon>
        <taxon>Gammaproteobacteria</taxon>
        <taxon>Enterobacterales</taxon>
        <taxon>Yersiniaceae</taxon>
        <taxon>Yersinia</taxon>
    </lineage>
</organism>
<evidence type="ECO:0000313" key="2">
    <source>
        <dbReference type="EMBL" id="ACA66377.1"/>
    </source>
</evidence>
<dbReference type="Pfam" id="PF18735">
    <property type="entry name" value="HEPN_RiboL-PSP"/>
    <property type="match status" value="1"/>
</dbReference>
<dbReference type="InterPro" id="IPR041519">
    <property type="entry name" value="HEPN_RiboL-PSP"/>
</dbReference>
<name>A0A0H3AYP9_YERPY</name>